<organism evidence="3 4">
    <name type="scientific">Methylobacterium brachythecii</name>
    <dbReference type="NCBI Taxonomy" id="1176177"/>
    <lineage>
        <taxon>Bacteria</taxon>
        <taxon>Pseudomonadati</taxon>
        <taxon>Pseudomonadota</taxon>
        <taxon>Alphaproteobacteria</taxon>
        <taxon>Hyphomicrobiales</taxon>
        <taxon>Methylobacteriaceae</taxon>
        <taxon>Methylobacterium</taxon>
    </lineage>
</organism>
<dbReference type="InterPro" id="IPR018764">
    <property type="entry name" value="RskA_C"/>
</dbReference>
<evidence type="ECO:0000259" key="1">
    <source>
        <dbReference type="Pfam" id="PF10099"/>
    </source>
</evidence>
<reference evidence="5" key="2">
    <citation type="journal article" date="2019" name="Int. J. Syst. Evol. Microbiol.">
        <title>The Global Catalogue of Microorganisms (GCM) 10K type strain sequencing project: providing services to taxonomists for standard genome sequencing and annotation.</title>
        <authorList>
            <consortium name="The Broad Institute Genomics Platform"/>
            <consortium name="The Broad Institute Genome Sequencing Center for Infectious Disease"/>
            <person name="Wu L."/>
            <person name="Ma J."/>
        </authorList>
    </citation>
    <scope>NUCLEOTIDE SEQUENCE [LARGE SCALE GENOMIC DNA]</scope>
    <source>
        <strain evidence="5">NBRC 107710</strain>
    </source>
</reference>
<name>A0A7W6AT11_9HYPH</name>
<reference evidence="3 4" key="3">
    <citation type="submission" date="2020-08" db="EMBL/GenBank/DDBJ databases">
        <title>Genomic Encyclopedia of Type Strains, Phase IV (KMG-IV): sequencing the most valuable type-strain genomes for metagenomic binning, comparative biology and taxonomic classification.</title>
        <authorList>
            <person name="Goeker M."/>
        </authorList>
    </citation>
    <scope>NUCLEOTIDE SEQUENCE [LARGE SCALE GENOMIC DNA]</scope>
    <source>
        <strain evidence="3 4">DSM 24105</strain>
    </source>
</reference>
<dbReference type="Proteomes" id="UP000517759">
    <property type="component" value="Unassembled WGS sequence"/>
</dbReference>
<evidence type="ECO:0000313" key="4">
    <source>
        <dbReference type="Proteomes" id="UP000517759"/>
    </source>
</evidence>
<evidence type="ECO:0000313" key="2">
    <source>
        <dbReference type="EMBL" id="GLS44928.1"/>
    </source>
</evidence>
<gene>
    <name evidence="2" type="ORF">GCM10007884_29170</name>
    <name evidence="3" type="ORF">GGR33_004985</name>
</gene>
<comment type="caution">
    <text evidence="3">The sequence shown here is derived from an EMBL/GenBank/DDBJ whole genome shotgun (WGS) entry which is preliminary data.</text>
</comment>
<dbReference type="Pfam" id="PF10099">
    <property type="entry name" value="RskA_C"/>
    <property type="match status" value="1"/>
</dbReference>
<evidence type="ECO:0000313" key="5">
    <source>
        <dbReference type="Proteomes" id="UP001156881"/>
    </source>
</evidence>
<dbReference type="GO" id="GO:0006417">
    <property type="term" value="P:regulation of translation"/>
    <property type="evidence" value="ECO:0007669"/>
    <property type="project" value="TreeGrafter"/>
</dbReference>
<dbReference type="EMBL" id="JACIDN010000012">
    <property type="protein sequence ID" value="MBB3905447.1"/>
    <property type="molecule type" value="Genomic_DNA"/>
</dbReference>
<dbReference type="PANTHER" id="PTHR37461:SF1">
    <property type="entry name" value="ANTI-SIGMA-K FACTOR RSKA"/>
    <property type="match status" value="1"/>
</dbReference>
<dbReference type="PANTHER" id="PTHR37461">
    <property type="entry name" value="ANTI-SIGMA-K FACTOR RSKA"/>
    <property type="match status" value="1"/>
</dbReference>
<keyword evidence="5" id="KW-1185">Reference proteome</keyword>
<dbReference type="AlphaFoldDB" id="A0A7W6AT11"/>
<accession>A0A7W6AT11</accession>
<dbReference type="Proteomes" id="UP001156881">
    <property type="component" value="Unassembled WGS sequence"/>
</dbReference>
<sequence length="237" mass="24404">MSGGPFHSDSEFRAAEFVLGTLPVDERAAMAAELGRDPVAMARVRDWERRLAPLSLAVPDENPPPRLWSAIQQALPGPSALTHPANDNRIAGLAAQVRRWRTAAAGTGLIAAGLALFLALGPRPSEPDARGRYVAVVTSGGDLPALIVSVDTASGTAQVRPVAAKAPDGRSLELWYIGADKSPKTLGLIGSGATRISLPPGTGAGDGLIAVSVEPQGGSPTGQPTGQVVYTGKLIRD</sequence>
<dbReference type="EMBL" id="BSPG01000016">
    <property type="protein sequence ID" value="GLS44928.1"/>
    <property type="molecule type" value="Genomic_DNA"/>
</dbReference>
<reference evidence="2" key="1">
    <citation type="journal article" date="2014" name="Int. J. Syst. Evol. Microbiol.">
        <title>Complete genome of a new Firmicutes species belonging to the dominant human colonic microbiota ('Ruminococcus bicirculans') reveals two chromosomes and a selective capacity to utilize plant glucans.</title>
        <authorList>
            <consortium name="NISC Comparative Sequencing Program"/>
            <person name="Wegmann U."/>
            <person name="Louis P."/>
            <person name="Goesmann A."/>
            <person name="Henrissat B."/>
            <person name="Duncan S.H."/>
            <person name="Flint H.J."/>
        </authorList>
    </citation>
    <scope>NUCLEOTIDE SEQUENCE</scope>
    <source>
        <strain evidence="2">NBRC 107710</strain>
    </source>
</reference>
<dbReference type="RefSeq" id="WP_183513151.1">
    <property type="nucleotide sequence ID" value="NZ_BSPG01000016.1"/>
</dbReference>
<feature type="domain" description="Anti-sigma K factor RskA C-terminal" evidence="1">
    <location>
        <begin position="109"/>
        <end position="228"/>
    </location>
</feature>
<dbReference type="GO" id="GO:0016989">
    <property type="term" value="F:sigma factor antagonist activity"/>
    <property type="evidence" value="ECO:0007669"/>
    <property type="project" value="TreeGrafter"/>
</dbReference>
<evidence type="ECO:0000313" key="3">
    <source>
        <dbReference type="EMBL" id="MBB3905447.1"/>
    </source>
</evidence>
<dbReference type="GO" id="GO:0005886">
    <property type="term" value="C:plasma membrane"/>
    <property type="evidence" value="ECO:0007669"/>
    <property type="project" value="InterPro"/>
</dbReference>
<reference evidence="2" key="4">
    <citation type="submission" date="2023-01" db="EMBL/GenBank/DDBJ databases">
        <title>Draft genome sequence of Methylobacterium brachythecii strain NBRC 107710.</title>
        <authorList>
            <person name="Sun Q."/>
            <person name="Mori K."/>
        </authorList>
    </citation>
    <scope>NUCLEOTIDE SEQUENCE</scope>
    <source>
        <strain evidence="2">NBRC 107710</strain>
    </source>
</reference>
<dbReference type="InterPro" id="IPR051474">
    <property type="entry name" value="Anti-sigma-K/W_factor"/>
</dbReference>
<protein>
    <submittedName>
        <fullName evidence="2 3">Anti-sigma-K factor RskA</fullName>
    </submittedName>
</protein>
<proteinExistence type="predicted"/>